<dbReference type="Gene3D" id="1.20.120.610">
    <property type="entry name" value="lithium bound rotor ring of v- atpase"/>
    <property type="match status" value="1"/>
</dbReference>
<dbReference type="InterPro" id="IPR002379">
    <property type="entry name" value="ATPase_proteolipid_c-like_dom"/>
</dbReference>
<dbReference type="CDD" id="cd18120">
    <property type="entry name" value="ATP-synt_Vo_Ao_c"/>
    <property type="match status" value="1"/>
</dbReference>
<dbReference type="Proteomes" id="UP000502179">
    <property type="component" value="Chromosome"/>
</dbReference>
<evidence type="ECO:0000256" key="3">
    <source>
        <dbReference type="ARBA" id="ARBA00022448"/>
    </source>
</evidence>
<comment type="similarity">
    <text evidence="2">Belongs to the V-ATPase proteolipid subunit family.</text>
</comment>
<evidence type="ECO:0000313" key="9">
    <source>
        <dbReference type="Proteomes" id="UP000502179"/>
    </source>
</evidence>
<evidence type="ECO:0000256" key="2">
    <source>
        <dbReference type="ARBA" id="ARBA00007296"/>
    </source>
</evidence>
<evidence type="ECO:0000256" key="1">
    <source>
        <dbReference type="ARBA" id="ARBA00004141"/>
    </source>
</evidence>
<evidence type="ECO:0000256" key="6">
    <source>
        <dbReference type="ARBA" id="ARBA00023065"/>
    </source>
</evidence>
<evidence type="ECO:0000256" key="4">
    <source>
        <dbReference type="ARBA" id="ARBA00022692"/>
    </source>
</evidence>
<proteinExistence type="inferred from homology"/>
<dbReference type="SUPFAM" id="SSF81333">
    <property type="entry name" value="F1F0 ATP synthase subunit C"/>
    <property type="match status" value="1"/>
</dbReference>
<dbReference type="AlphaFoldDB" id="A0A6G7PTJ8"/>
<evidence type="ECO:0000313" key="8">
    <source>
        <dbReference type="EMBL" id="QIJ70841.1"/>
    </source>
</evidence>
<dbReference type="InterPro" id="IPR035921">
    <property type="entry name" value="F/V-ATP_Csub_sf"/>
</dbReference>
<dbReference type="Pfam" id="PF00137">
    <property type="entry name" value="ATP-synt_C"/>
    <property type="match status" value="1"/>
</dbReference>
<dbReference type="GO" id="GO:0033179">
    <property type="term" value="C:proton-transporting V-type ATPase, V0 domain"/>
    <property type="evidence" value="ECO:0007669"/>
    <property type="project" value="InterPro"/>
</dbReference>
<dbReference type="RefSeq" id="WP_166031064.1">
    <property type="nucleotide sequence ID" value="NZ_CP048877.1"/>
</dbReference>
<accession>A0A6G7PTJ8</accession>
<keyword evidence="3" id="KW-0813">Transport</keyword>
<protein>
    <submittedName>
        <fullName evidence="8">F0F1 ATP synthase subunit C</fullName>
    </submittedName>
</protein>
<keyword evidence="5" id="KW-1133">Transmembrane helix</keyword>
<dbReference type="GO" id="GO:0046961">
    <property type="term" value="F:proton-transporting ATPase activity, rotational mechanism"/>
    <property type="evidence" value="ECO:0007669"/>
    <property type="project" value="InterPro"/>
</dbReference>
<dbReference type="InterPro" id="IPR000245">
    <property type="entry name" value="ATPase_proteolipid_csu"/>
</dbReference>
<reference evidence="8 9" key="1">
    <citation type="submission" date="2020-02" db="EMBL/GenBank/DDBJ databases">
        <title>Genome analysis of Thermosulfuriphilus ammonigenes ST65T, an anaerobic thermophilic chemolithoautotrophic bacterium isolated from a deep-sea hydrothermal vent.</title>
        <authorList>
            <person name="Slobodkina G."/>
            <person name="Allioux M."/>
            <person name="Merkel A."/>
            <person name="Alain K."/>
            <person name="Jebbar M."/>
            <person name="Slobodkin A."/>
        </authorList>
    </citation>
    <scope>NUCLEOTIDE SEQUENCE [LARGE SCALE GENOMIC DNA]</scope>
    <source>
        <strain evidence="8 9">ST65</strain>
    </source>
</reference>
<keyword evidence="9" id="KW-1185">Reference proteome</keyword>
<keyword evidence="7" id="KW-0472">Membrane</keyword>
<keyword evidence="6" id="KW-0406">Ion transport</keyword>
<gene>
    <name evidence="8" type="ORF">G4V39_00515</name>
</gene>
<sequence>MKTLIWILLMAILIWASPAMAGSPGESGEGLGFLAAAIAVGASSLGAGLAVAIVGSAAMGAISERPELAGRAIIFLGLAEGIAIYGLIVAIMILTRL</sequence>
<organism evidence="8 9">
    <name type="scientific">Thermosulfuriphilus ammonigenes</name>
    <dbReference type="NCBI Taxonomy" id="1936021"/>
    <lineage>
        <taxon>Bacteria</taxon>
        <taxon>Pseudomonadati</taxon>
        <taxon>Thermodesulfobacteriota</taxon>
        <taxon>Thermodesulfobacteria</taxon>
        <taxon>Thermodesulfobacteriales</taxon>
        <taxon>Thermodesulfobacteriaceae</taxon>
        <taxon>Thermosulfuriphilus</taxon>
    </lineage>
</organism>
<evidence type="ECO:0000256" key="7">
    <source>
        <dbReference type="ARBA" id="ARBA00023136"/>
    </source>
</evidence>
<comment type="subcellular location">
    <subcellularLocation>
        <location evidence="1">Membrane</location>
        <topology evidence="1">Multi-pass membrane protein</topology>
    </subcellularLocation>
</comment>
<name>A0A6G7PTJ8_9BACT</name>
<dbReference type="PRINTS" id="PR00122">
    <property type="entry name" value="VACATPASE"/>
</dbReference>
<dbReference type="KEGG" id="tav:G4V39_00515"/>
<dbReference type="EMBL" id="CP048877">
    <property type="protein sequence ID" value="QIJ70841.1"/>
    <property type="molecule type" value="Genomic_DNA"/>
</dbReference>
<evidence type="ECO:0000256" key="5">
    <source>
        <dbReference type="ARBA" id="ARBA00022989"/>
    </source>
</evidence>
<keyword evidence="4" id="KW-0812">Transmembrane</keyword>